<sequence>MDFEVDLGHEVGYVSNGTTLTLLPICRTSPGTVTTKHAFAFLASSRKLFQSIASDLDVRADNVLQVVSDGLNDGGLSVTVQWDYDVPGFPNSTTCNTSDSMSALDLSTYILASFTTVQEVKEALDPTHFTVVNFQLSHAAMDVLLASGLMAAGGYPTIHLGIHDAMHNSLVIEFTDDGHVLHDNPAGVLTNEPQLPQQYTQLQSYMQSRFQVPQTAFQRFLPGTFDPVHYNSTFYAPPGDHSSQSRFIRLAMLNQVAGLRGWPDDQAWAPMGSGPSKGSWEAAENILNTIVLPPAIDDAGGAGSMNYDWTQVSVLRDHMNGIYYFRSPASPQWQGINLRSTALGRKHMDSFAGNVTIIGF</sequence>
<dbReference type="PANTHER" id="PTHR35527:SF2">
    <property type="entry name" value="HYDROLASE"/>
    <property type="match status" value="1"/>
</dbReference>
<feature type="domain" description="Choloylglycine hydrolase/NAAA C-terminal" evidence="3">
    <location>
        <begin position="66"/>
        <end position="255"/>
    </location>
</feature>
<proteinExistence type="inferred from homology"/>
<dbReference type="SUPFAM" id="SSF56235">
    <property type="entry name" value="N-terminal nucleophile aminohydrolases (Ntn hydrolases)"/>
    <property type="match status" value="1"/>
</dbReference>
<organism evidence="4 5">
    <name type="scientific">Coccomyxa viridis</name>
    <dbReference type="NCBI Taxonomy" id="1274662"/>
    <lineage>
        <taxon>Eukaryota</taxon>
        <taxon>Viridiplantae</taxon>
        <taxon>Chlorophyta</taxon>
        <taxon>core chlorophytes</taxon>
        <taxon>Trebouxiophyceae</taxon>
        <taxon>Trebouxiophyceae incertae sedis</taxon>
        <taxon>Coccomyxaceae</taxon>
        <taxon>Coccomyxa</taxon>
    </lineage>
</organism>
<comment type="similarity">
    <text evidence="1">Belongs to the peptidase C59 family.</text>
</comment>
<protein>
    <recommendedName>
        <fullName evidence="3">Choloylglycine hydrolase/NAAA C-terminal domain-containing protein</fullName>
    </recommendedName>
</protein>
<dbReference type="AlphaFoldDB" id="A0AAV1HR97"/>
<evidence type="ECO:0000256" key="2">
    <source>
        <dbReference type="ARBA" id="ARBA00022801"/>
    </source>
</evidence>
<name>A0AAV1HR97_9CHLO</name>
<evidence type="ECO:0000313" key="4">
    <source>
        <dbReference type="EMBL" id="CAK0734844.1"/>
    </source>
</evidence>
<dbReference type="PANTHER" id="PTHR35527">
    <property type="entry name" value="CHOLOYLGLYCINE HYDROLASE"/>
    <property type="match status" value="1"/>
</dbReference>
<accession>A0AAV1HR97</accession>
<dbReference type="GO" id="GO:0016787">
    <property type="term" value="F:hydrolase activity"/>
    <property type="evidence" value="ECO:0007669"/>
    <property type="project" value="UniProtKB-KW"/>
</dbReference>
<keyword evidence="5" id="KW-1185">Reference proteome</keyword>
<reference evidence="4 5" key="1">
    <citation type="submission" date="2023-10" db="EMBL/GenBank/DDBJ databases">
        <authorList>
            <person name="Maclean D."/>
            <person name="Macfadyen A."/>
        </authorList>
    </citation>
    <scope>NUCLEOTIDE SEQUENCE [LARGE SCALE GENOMIC DNA]</scope>
</reference>
<dbReference type="Proteomes" id="UP001314263">
    <property type="component" value="Unassembled WGS sequence"/>
</dbReference>
<dbReference type="Pfam" id="PF02275">
    <property type="entry name" value="CBAH"/>
    <property type="match status" value="1"/>
</dbReference>
<dbReference type="InterPro" id="IPR029132">
    <property type="entry name" value="CBAH/NAAA_C"/>
</dbReference>
<evidence type="ECO:0000313" key="5">
    <source>
        <dbReference type="Proteomes" id="UP001314263"/>
    </source>
</evidence>
<dbReference type="InterPro" id="IPR029055">
    <property type="entry name" value="Ntn_hydrolases_N"/>
</dbReference>
<evidence type="ECO:0000256" key="1">
    <source>
        <dbReference type="ARBA" id="ARBA00006625"/>
    </source>
</evidence>
<dbReference type="Gene3D" id="3.60.60.10">
    <property type="entry name" value="Penicillin V Acylase, Chain A"/>
    <property type="match status" value="1"/>
</dbReference>
<keyword evidence="2" id="KW-0378">Hydrolase</keyword>
<evidence type="ECO:0000259" key="3">
    <source>
        <dbReference type="Pfam" id="PF02275"/>
    </source>
</evidence>
<comment type="caution">
    <text evidence="4">The sequence shown here is derived from an EMBL/GenBank/DDBJ whole genome shotgun (WGS) entry which is preliminary data.</text>
</comment>
<dbReference type="EMBL" id="CAUYUE010000001">
    <property type="protein sequence ID" value="CAK0734844.1"/>
    <property type="molecule type" value="Genomic_DNA"/>
</dbReference>
<gene>
    <name evidence="4" type="ORF">CVIRNUC_000491</name>
</gene>
<dbReference type="InterPro" id="IPR052193">
    <property type="entry name" value="Peptidase_C59"/>
</dbReference>